<dbReference type="RefSeq" id="XP_008467372.1">
    <property type="nucleotide sequence ID" value="XM_008469150.3"/>
</dbReference>
<keyword evidence="2" id="KW-1185">Reference proteome</keyword>
<dbReference type="GeneID" id="103504851"/>
<name>A0A1S3CTJ3_DIACI</name>
<sequence>MAAYLSELYKCQVVEQNLKLKNRYSRNQRSSPYDIGQSKHHARELRQKILQGVDQMSLFSHEECLVLERNIDEVSSLAEQGQYKPCTVDRAPLRNKYFFGEGYTYGSQLVRKGLGNERLYPEGEVDPRLSLGL</sequence>
<evidence type="ECO:0000313" key="3">
    <source>
        <dbReference type="RefSeq" id="XP_008467372.1"/>
    </source>
</evidence>
<accession>A0A1S3CTJ3</accession>
<comment type="cofactor">
    <cofactor evidence="1">
        <name>Fe(2+)</name>
        <dbReference type="ChEBI" id="CHEBI:29033"/>
    </cofactor>
</comment>
<dbReference type="PaxDb" id="121845-A0A1S3CTJ3"/>
<dbReference type="InterPro" id="IPR037151">
    <property type="entry name" value="AlkB-like_sf"/>
</dbReference>
<evidence type="ECO:0000256" key="1">
    <source>
        <dbReference type="ARBA" id="ARBA00001954"/>
    </source>
</evidence>
<gene>
    <name evidence="3" type="primary">LOC103504851</name>
</gene>
<dbReference type="Gene3D" id="2.60.120.590">
    <property type="entry name" value="Alpha-ketoglutarate-dependent dioxygenase AlkB-like"/>
    <property type="match status" value="1"/>
</dbReference>
<organism evidence="2 3">
    <name type="scientific">Diaphorina citri</name>
    <name type="common">Asian citrus psyllid</name>
    <dbReference type="NCBI Taxonomy" id="121845"/>
    <lineage>
        <taxon>Eukaryota</taxon>
        <taxon>Metazoa</taxon>
        <taxon>Ecdysozoa</taxon>
        <taxon>Arthropoda</taxon>
        <taxon>Hexapoda</taxon>
        <taxon>Insecta</taxon>
        <taxon>Pterygota</taxon>
        <taxon>Neoptera</taxon>
        <taxon>Paraneoptera</taxon>
        <taxon>Hemiptera</taxon>
        <taxon>Sternorrhyncha</taxon>
        <taxon>Psylloidea</taxon>
        <taxon>Psyllidae</taxon>
        <taxon>Diaphorininae</taxon>
        <taxon>Diaphorina</taxon>
    </lineage>
</organism>
<evidence type="ECO:0000313" key="2">
    <source>
        <dbReference type="Proteomes" id="UP000079169"/>
    </source>
</evidence>
<dbReference type="AlphaFoldDB" id="A0A1S3CTJ3"/>
<protein>
    <submittedName>
        <fullName evidence="3">RNA demethylase ALKBH5-like</fullName>
    </submittedName>
</protein>
<proteinExistence type="predicted"/>
<dbReference type="KEGG" id="dci:103504851"/>
<reference evidence="3" key="1">
    <citation type="submission" date="2025-08" db="UniProtKB">
        <authorList>
            <consortium name="RefSeq"/>
        </authorList>
    </citation>
    <scope>IDENTIFICATION</scope>
</reference>
<dbReference type="STRING" id="121845.A0A1S3CTJ3"/>
<dbReference type="Proteomes" id="UP000079169">
    <property type="component" value="Unplaced"/>
</dbReference>